<keyword evidence="2" id="KW-1185">Reference proteome</keyword>
<protein>
    <submittedName>
        <fullName evidence="1">DUF309 domain-containing protein</fullName>
    </submittedName>
</protein>
<dbReference type="SUPFAM" id="SSF140663">
    <property type="entry name" value="TTHA0068-like"/>
    <property type="match status" value="1"/>
</dbReference>
<dbReference type="Proteomes" id="UP001597185">
    <property type="component" value="Unassembled WGS sequence"/>
</dbReference>
<dbReference type="EMBL" id="JBHUDB010000004">
    <property type="protein sequence ID" value="MFD1570637.1"/>
    <property type="molecule type" value="Genomic_DNA"/>
</dbReference>
<reference evidence="1 2" key="1">
    <citation type="journal article" date="2019" name="Int. J. Syst. Evol. Microbiol.">
        <title>The Global Catalogue of Microorganisms (GCM) 10K type strain sequencing project: providing services to taxonomists for standard genome sequencing and annotation.</title>
        <authorList>
            <consortium name="The Broad Institute Genomics Platform"/>
            <consortium name="The Broad Institute Genome Sequencing Center for Infectious Disease"/>
            <person name="Wu L."/>
            <person name="Ma J."/>
        </authorList>
    </citation>
    <scope>NUCLEOTIDE SEQUENCE [LARGE SCALE GENOMIC DNA]</scope>
    <source>
        <strain evidence="1 2">CGMCC 1.12689</strain>
    </source>
</reference>
<sequence length="222" mass="23389">MTERRTDIDLDAALAAGAALFNEGYALAAHDPWEAAWLPLESGAAERLFHGLIAAAAATHHATAWNWSGAVGCAENAARYLGAVDAAGETDIGDDADAGRGVHVRPVRDWCRRLAADPEVIERTSPPAIRVDGTALALPDLDLAATLLAAPALAGAVDAGTEATVEEAARLARAERGTGRTTVTELVVAFCREPSSRPQVAARLADHVDRERRKQRDVDGLF</sequence>
<comment type="caution">
    <text evidence="1">The sequence shown here is derived from an EMBL/GenBank/DDBJ whole genome shotgun (WGS) entry which is preliminary data.</text>
</comment>
<gene>
    <name evidence="1" type="ORF">ACFR9T_08540</name>
</gene>
<evidence type="ECO:0000313" key="1">
    <source>
        <dbReference type="EMBL" id="MFD1570637.1"/>
    </source>
</evidence>
<dbReference type="Gene3D" id="1.10.3450.10">
    <property type="entry name" value="TTHA0068-like"/>
    <property type="match status" value="1"/>
</dbReference>
<dbReference type="AlphaFoldDB" id="A0ABD6C019"/>
<dbReference type="InterPro" id="IPR023203">
    <property type="entry name" value="TTHA0068_sf"/>
</dbReference>
<dbReference type="RefSeq" id="WP_256416888.1">
    <property type="nucleotide sequence ID" value="NZ_JANHDL010000001.1"/>
</dbReference>
<proteinExistence type="predicted"/>
<name>A0ABD6C019_9EURY</name>
<organism evidence="1 2">
    <name type="scientific">Halorubrum laminariae</name>
    <dbReference type="NCBI Taxonomy" id="1433523"/>
    <lineage>
        <taxon>Archaea</taxon>
        <taxon>Methanobacteriati</taxon>
        <taxon>Methanobacteriota</taxon>
        <taxon>Stenosarchaea group</taxon>
        <taxon>Halobacteria</taxon>
        <taxon>Halobacteriales</taxon>
        <taxon>Haloferacaceae</taxon>
        <taxon>Halorubrum</taxon>
    </lineage>
</organism>
<evidence type="ECO:0000313" key="2">
    <source>
        <dbReference type="Proteomes" id="UP001597185"/>
    </source>
</evidence>
<dbReference type="Pfam" id="PF03745">
    <property type="entry name" value="DUF309"/>
    <property type="match status" value="1"/>
</dbReference>
<dbReference type="InterPro" id="IPR005500">
    <property type="entry name" value="DUF309"/>
</dbReference>
<accession>A0ABD6C019</accession>